<feature type="transmembrane region" description="Helical" evidence="1">
    <location>
        <begin position="23"/>
        <end position="43"/>
    </location>
</feature>
<dbReference type="EMBL" id="JACHIO010000022">
    <property type="protein sequence ID" value="MBB5066014.1"/>
    <property type="molecule type" value="Genomic_DNA"/>
</dbReference>
<dbReference type="Proteomes" id="UP000584867">
    <property type="component" value="Unassembled WGS sequence"/>
</dbReference>
<accession>A0A7W7ZUM6</accession>
<keyword evidence="1" id="KW-1133">Transmembrane helix</keyword>
<evidence type="ECO:0000256" key="1">
    <source>
        <dbReference type="SAM" id="Phobius"/>
    </source>
</evidence>
<organism evidence="2 3">
    <name type="scientific">Granulicella mallensis</name>
    <dbReference type="NCBI Taxonomy" id="940614"/>
    <lineage>
        <taxon>Bacteria</taxon>
        <taxon>Pseudomonadati</taxon>
        <taxon>Acidobacteriota</taxon>
        <taxon>Terriglobia</taxon>
        <taxon>Terriglobales</taxon>
        <taxon>Acidobacteriaceae</taxon>
        <taxon>Granulicella</taxon>
    </lineage>
</organism>
<evidence type="ECO:0000313" key="2">
    <source>
        <dbReference type="EMBL" id="MBB5066014.1"/>
    </source>
</evidence>
<dbReference type="AlphaFoldDB" id="A0A7W7ZUM6"/>
<sequence>MVQHPYLYQLQHPWHWLTYGQNATALGIILGSVLSVLTVWVLAKTLVAVNAQALAARMQADAAIEQVAAAKSSTSVSDAQRIATEESALAERAHNALIRVQLLNEMRPVLVVGKRPHPTMSGTLQNIVSNHGQGVALDIVFNYRDTTRDAISLNQNILGPSESVVLHMDLQRVALAGLQARYLSQDGRYFATTALLVNQEFVSSAFEVNEKGGWLETPKIPLDEES</sequence>
<dbReference type="RefSeq" id="WP_184259201.1">
    <property type="nucleotide sequence ID" value="NZ_JACHIO010000022.1"/>
</dbReference>
<reference evidence="2 3" key="1">
    <citation type="submission" date="2020-08" db="EMBL/GenBank/DDBJ databases">
        <title>Genomic Encyclopedia of Type Strains, Phase IV (KMG-V): Genome sequencing to study the core and pangenomes of soil and plant-associated prokaryotes.</title>
        <authorList>
            <person name="Whitman W."/>
        </authorList>
    </citation>
    <scope>NUCLEOTIDE SEQUENCE [LARGE SCALE GENOMIC DNA]</scope>
    <source>
        <strain evidence="2 3">X5P3</strain>
    </source>
</reference>
<protein>
    <submittedName>
        <fullName evidence="2">Uncharacterized protein</fullName>
    </submittedName>
</protein>
<comment type="caution">
    <text evidence="2">The sequence shown here is derived from an EMBL/GenBank/DDBJ whole genome shotgun (WGS) entry which is preliminary data.</text>
</comment>
<evidence type="ECO:0000313" key="3">
    <source>
        <dbReference type="Proteomes" id="UP000584867"/>
    </source>
</evidence>
<proteinExistence type="predicted"/>
<keyword evidence="1" id="KW-0472">Membrane</keyword>
<gene>
    <name evidence="2" type="ORF">HDF15_004384</name>
</gene>
<name>A0A7W7ZUM6_9BACT</name>
<keyword evidence="1" id="KW-0812">Transmembrane</keyword>